<dbReference type="InterPro" id="IPR009010">
    <property type="entry name" value="Asp_de-COase-like_dom_sf"/>
</dbReference>
<evidence type="ECO:0000256" key="3">
    <source>
        <dbReference type="ARBA" id="ARBA00023004"/>
    </source>
</evidence>
<accession>A0AAP3XR32</accession>
<dbReference type="SUPFAM" id="SSF53706">
    <property type="entry name" value="Formate dehydrogenase/DMSO reductase, domains 1-3"/>
    <property type="match status" value="1"/>
</dbReference>
<reference evidence="6 7" key="1">
    <citation type="submission" date="2023-03" db="EMBL/GenBank/DDBJ databases">
        <title>YIM 152171 draft genome.</title>
        <authorList>
            <person name="Yang Z."/>
        </authorList>
    </citation>
    <scope>NUCLEOTIDE SEQUENCE [LARGE SCALE GENOMIC DNA]</scope>
    <source>
        <strain evidence="6 7">YIM 152171</strain>
    </source>
</reference>
<gene>
    <name evidence="6" type="ORF">PZ740_07965</name>
</gene>
<dbReference type="EMBL" id="JARGEQ010000082">
    <property type="protein sequence ID" value="MDF1586320.1"/>
    <property type="molecule type" value="Genomic_DNA"/>
</dbReference>
<dbReference type="GO" id="GO:0016491">
    <property type="term" value="F:oxidoreductase activity"/>
    <property type="evidence" value="ECO:0007669"/>
    <property type="project" value="InterPro"/>
</dbReference>
<keyword evidence="2" id="KW-0479">Metal-binding</keyword>
<feature type="domain" description="4Fe-4S Mo/W bis-MGD-type" evidence="5">
    <location>
        <begin position="3"/>
        <end position="61"/>
    </location>
</feature>
<evidence type="ECO:0000313" key="6">
    <source>
        <dbReference type="EMBL" id="MDF1586320.1"/>
    </source>
</evidence>
<dbReference type="InterPro" id="IPR006657">
    <property type="entry name" value="MoPterin_dinucl-bd_dom"/>
</dbReference>
<evidence type="ECO:0000256" key="1">
    <source>
        <dbReference type="ARBA" id="ARBA00010312"/>
    </source>
</evidence>
<dbReference type="GO" id="GO:0046872">
    <property type="term" value="F:metal ion binding"/>
    <property type="evidence" value="ECO:0007669"/>
    <property type="project" value="UniProtKB-KW"/>
</dbReference>
<proteinExistence type="inferred from homology"/>
<dbReference type="SMART" id="SM00926">
    <property type="entry name" value="Molybdop_Fe4S4"/>
    <property type="match status" value="1"/>
</dbReference>
<dbReference type="RefSeq" id="WP_327788736.1">
    <property type="nucleotide sequence ID" value="NZ_JARGEQ010000082.1"/>
</dbReference>
<dbReference type="InterPro" id="IPR006963">
    <property type="entry name" value="Mopterin_OxRdtase_4Fe-4S_dom"/>
</dbReference>
<dbReference type="Pfam" id="PF00384">
    <property type="entry name" value="Molybdopterin"/>
    <property type="match status" value="1"/>
</dbReference>
<dbReference type="Gene3D" id="3.40.50.740">
    <property type="match status" value="1"/>
</dbReference>
<evidence type="ECO:0000256" key="4">
    <source>
        <dbReference type="ARBA" id="ARBA00023014"/>
    </source>
</evidence>
<comment type="similarity">
    <text evidence="1">Belongs to the prokaryotic molybdopterin-containing oxidoreductase family.</text>
</comment>
<dbReference type="Proteomes" id="UP001301140">
    <property type="component" value="Unassembled WGS sequence"/>
</dbReference>
<organism evidence="6 7">
    <name type="scientific">Marinimicrococcus flavescens</name>
    <dbReference type="NCBI Taxonomy" id="3031815"/>
    <lineage>
        <taxon>Bacteria</taxon>
        <taxon>Pseudomonadati</taxon>
        <taxon>Pseudomonadota</taxon>
        <taxon>Alphaproteobacteria</taxon>
        <taxon>Geminicoccales</taxon>
        <taxon>Geminicoccaceae</taxon>
        <taxon>Marinimicrococcus</taxon>
    </lineage>
</organism>
<dbReference type="Gene3D" id="2.20.25.90">
    <property type="entry name" value="ADC-like domains"/>
    <property type="match status" value="1"/>
</dbReference>
<dbReference type="PANTHER" id="PTHR43742">
    <property type="entry name" value="TRIMETHYLAMINE-N-OXIDE REDUCTASE"/>
    <property type="match status" value="1"/>
</dbReference>
<dbReference type="GO" id="GO:0043546">
    <property type="term" value="F:molybdopterin cofactor binding"/>
    <property type="evidence" value="ECO:0007669"/>
    <property type="project" value="InterPro"/>
</dbReference>
<evidence type="ECO:0000256" key="2">
    <source>
        <dbReference type="ARBA" id="ARBA00022723"/>
    </source>
</evidence>
<dbReference type="AlphaFoldDB" id="A0AAP3XR32"/>
<protein>
    <submittedName>
        <fullName evidence="6">Molybdopterin-dependent oxidoreductase</fullName>
    </submittedName>
</protein>
<keyword evidence="7" id="KW-1185">Reference proteome</keyword>
<keyword evidence="4" id="KW-0411">Iron-sulfur</keyword>
<dbReference type="InterPro" id="IPR050612">
    <property type="entry name" value="Prok_Mopterin_Oxidored"/>
</dbReference>
<dbReference type="InterPro" id="IPR006656">
    <property type="entry name" value="Mopterin_OxRdtase"/>
</dbReference>
<dbReference type="Pfam" id="PF04879">
    <property type="entry name" value="Molybdop_Fe4S4"/>
    <property type="match status" value="1"/>
</dbReference>
<dbReference type="GO" id="GO:0051536">
    <property type="term" value="F:iron-sulfur cluster binding"/>
    <property type="evidence" value="ECO:0007669"/>
    <property type="project" value="UniProtKB-KW"/>
</dbReference>
<dbReference type="PROSITE" id="PS51669">
    <property type="entry name" value="4FE4S_MOW_BIS_MGD"/>
    <property type="match status" value="1"/>
</dbReference>
<dbReference type="Pfam" id="PF01568">
    <property type="entry name" value="Molydop_binding"/>
    <property type="match status" value="1"/>
</dbReference>
<dbReference type="Gene3D" id="2.40.40.20">
    <property type="match status" value="1"/>
</dbReference>
<dbReference type="Gene3D" id="3.30.2070.10">
    <property type="entry name" value="Formate dehydrogenase/DMSO reductase"/>
    <property type="match status" value="1"/>
</dbReference>
<comment type="caution">
    <text evidence="6">The sequence shown here is derived from an EMBL/GenBank/DDBJ whole genome shotgun (WGS) entry which is preliminary data.</text>
</comment>
<keyword evidence="3" id="KW-0408">Iron</keyword>
<evidence type="ECO:0000313" key="7">
    <source>
        <dbReference type="Proteomes" id="UP001301140"/>
    </source>
</evidence>
<dbReference type="PANTHER" id="PTHR43742:SF6">
    <property type="entry name" value="OXIDOREDUCTASE YYAE-RELATED"/>
    <property type="match status" value="1"/>
</dbReference>
<sequence length="703" mass="77365">MSDTFQPSVCPHDCPSVCALEVEKRPDGRLGKVRGSQRNPFTAGVICAKVARYHERFHHPERLMHPLRRKGPKGSGAFERISWDDALDEIARNLQRVSRRHGPEAVWPYWYAGTMGLVQRDGINRLTHALGYSRFKSTICVMLSDTGFKAGHRKRWGVPALEIAQHSDLVVVWGCNPVHTHVNMMTHIARARKERGAKLVVVDPYRSATAEQADLHLDLRPGTDGALACAVMHVLFREGMADRDYLARMSDVPAELEAHLESRTPEWASAITGLPVATIEEFARLYGGTKRAFLRLGYGFTRQRNGAAAMHAASCLPVVTGAWQHAGGGALYNFGELYRWDKTLIEGLDAVDPAVRVLDQSRIGPILAGDADALEGGGPVHALLIQNTNPMCVAPDLGKVHEGFAREDLFVAVHEQFMTDTARMADIVLPATMFLEHDDIYQAAAHSRIQIARKIFEPQGECRSNHEVITGLARRLGAAHPGFAMSEWELIDDLCRRSGWPDATTIFEAGGWDVVPDFATAHHLEGFPTPDGRFRFKPDWASLGPWHAKMPVLPDHLALIDEVSQQKPFRLVAAPARQFLNSTFTEMPTSQKREGRPTAFLHPEVMAQFGLAEGAAVRLGNERGSVTLHAAPREGQHRDTIVVESIWPNRHWKGGIGINLLLGADPAPPNGGAAVHDTAVWLEAVQDRDAATQAAPGLERAPA</sequence>
<dbReference type="CDD" id="cd02766">
    <property type="entry name" value="MopB_3"/>
    <property type="match status" value="1"/>
</dbReference>
<dbReference type="Gene3D" id="3.40.228.10">
    <property type="entry name" value="Dimethylsulfoxide Reductase, domain 2"/>
    <property type="match status" value="1"/>
</dbReference>
<evidence type="ECO:0000259" key="5">
    <source>
        <dbReference type="PROSITE" id="PS51669"/>
    </source>
</evidence>
<dbReference type="SUPFAM" id="SSF50692">
    <property type="entry name" value="ADC-like"/>
    <property type="match status" value="1"/>
</dbReference>
<name>A0AAP3XR32_9PROT</name>